<feature type="transmembrane region" description="Helical" evidence="1">
    <location>
        <begin position="6"/>
        <end position="27"/>
    </location>
</feature>
<evidence type="ECO:0000313" key="4">
    <source>
        <dbReference type="Proteomes" id="UP001156398"/>
    </source>
</evidence>
<dbReference type="EMBL" id="JAAGKO020000020">
    <property type="protein sequence ID" value="MDI5964126.1"/>
    <property type="molecule type" value="Genomic_DNA"/>
</dbReference>
<dbReference type="Proteomes" id="UP001156398">
    <property type="component" value="Unassembled WGS sequence"/>
</dbReference>
<keyword evidence="4" id="KW-1185">Reference proteome</keyword>
<accession>A0AA90HCK2</accession>
<organism evidence="3">
    <name type="scientific">Streptantibioticus silvisoli</name>
    <dbReference type="NCBI Taxonomy" id="2705255"/>
    <lineage>
        <taxon>Bacteria</taxon>
        <taxon>Bacillati</taxon>
        <taxon>Actinomycetota</taxon>
        <taxon>Actinomycetes</taxon>
        <taxon>Kitasatosporales</taxon>
        <taxon>Streptomycetaceae</taxon>
        <taxon>Streptantibioticus</taxon>
    </lineage>
</organism>
<protein>
    <submittedName>
        <fullName evidence="3">Uncharacterized protein</fullName>
    </submittedName>
</protein>
<name>A0AA90HCK2_9ACTN</name>
<comment type="caution">
    <text evidence="3">The sequence shown here is derived from an EMBL/GenBank/DDBJ whole genome shotgun (WGS) entry which is preliminary data.</text>
</comment>
<reference evidence="3 4" key="1">
    <citation type="submission" date="2023-05" db="EMBL/GenBank/DDBJ databases">
        <title>Streptantibioticus silvisoli sp. nov., acidotolerant actinomycetes 1 from pine litter.</title>
        <authorList>
            <person name="Swiecimska M."/>
            <person name="Golinska P."/>
            <person name="Sangal V."/>
            <person name="Wachnowicz B."/>
            <person name="Goodfellow M."/>
        </authorList>
    </citation>
    <scope>NUCLEOTIDE SEQUENCE</scope>
    <source>
        <strain evidence="3">SL13</strain>
        <strain evidence="2 4">SL54</strain>
    </source>
</reference>
<evidence type="ECO:0000313" key="3">
    <source>
        <dbReference type="EMBL" id="MDI5974149.1"/>
    </source>
</evidence>
<dbReference type="RefSeq" id="WP_271314088.1">
    <property type="nucleotide sequence ID" value="NZ_JAAGKO020000020.1"/>
</dbReference>
<keyword evidence="1" id="KW-0812">Transmembrane</keyword>
<evidence type="ECO:0000256" key="1">
    <source>
        <dbReference type="SAM" id="Phobius"/>
    </source>
</evidence>
<evidence type="ECO:0000313" key="2">
    <source>
        <dbReference type="EMBL" id="MDI5964126.1"/>
    </source>
</evidence>
<gene>
    <name evidence="2" type="ORF">POF43_015610</name>
    <name evidence="3" type="ORF">POF50_033210</name>
</gene>
<dbReference type="AlphaFoldDB" id="A0AA90HCK2"/>
<keyword evidence="1" id="KW-0472">Membrane</keyword>
<feature type="transmembrane region" description="Helical" evidence="1">
    <location>
        <begin position="58"/>
        <end position="83"/>
    </location>
</feature>
<dbReference type="EMBL" id="JABXJJ020000062">
    <property type="protein sequence ID" value="MDI5974149.1"/>
    <property type="molecule type" value="Genomic_DNA"/>
</dbReference>
<proteinExistence type="predicted"/>
<keyword evidence="1" id="KW-1133">Transmembrane helix</keyword>
<sequence>MSTFDVAAQIISAFLLISVGCIARVTADRYNAFLERMTGGITRGRASRIAGSQRQKNLIAVVVPVVFITLGVVVLVELIVSLAR</sequence>